<feature type="signal peptide" evidence="10">
    <location>
        <begin position="1"/>
        <end position="18"/>
    </location>
</feature>
<feature type="domain" description="Lysosome-associated membrane glycoprotein 2-like transmembrane" evidence="11">
    <location>
        <begin position="275"/>
        <end position="307"/>
    </location>
</feature>
<protein>
    <recommendedName>
        <fullName evidence="11">Lysosome-associated membrane glycoprotein 2-like transmembrane domain-containing protein</fullName>
    </recommendedName>
</protein>
<reference evidence="12 13" key="1">
    <citation type="submission" date="2024-08" db="EMBL/GenBank/DDBJ databases">
        <authorList>
            <person name="Cucini C."/>
            <person name="Frati F."/>
        </authorList>
    </citation>
    <scope>NUCLEOTIDE SEQUENCE [LARGE SCALE GENOMIC DNA]</scope>
</reference>
<evidence type="ECO:0000313" key="12">
    <source>
        <dbReference type="EMBL" id="CAL8094859.1"/>
    </source>
</evidence>
<sequence>MKFFGVLVLCYAVLVVSGQDETTTTTEEPTTTKVTTTPQPQPPDTTTSPTTTTTTTTTTAATTVKPAPAPPAPVPPPPKPGPAYPLNKGKWFVAGEDKNVTYTCVILKGAMQINAMIKNKTVSIDVPVTAVGTGSCAEPQSITLNWNSTVLNANKTSYLINTLTLSFESNSSTGSLSISPDSGITPGKYGLENVSVVLHVENNTFSDQLLSKAVFQTPLNHSYSCFAEEVLKTESGSFALKIREIQLEAYRSTAEGHSEFSAAIPCPADDATDVVPIAVGAALAGLVVIVLIAYLVGRRRSRARGYQSV</sequence>
<evidence type="ECO:0000259" key="11">
    <source>
        <dbReference type="Pfam" id="PF21222"/>
    </source>
</evidence>
<feature type="chain" id="PRO_5046967696" description="Lysosome-associated membrane glycoprotein 2-like transmembrane domain-containing protein" evidence="10">
    <location>
        <begin position="19"/>
        <end position="309"/>
    </location>
</feature>
<feature type="compositionally biased region" description="Low complexity" evidence="8">
    <location>
        <begin position="19"/>
        <end position="66"/>
    </location>
</feature>
<feature type="compositionally biased region" description="Pro residues" evidence="8">
    <location>
        <begin position="67"/>
        <end position="82"/>
    </location>
</feature>
<evidence type="ECO:0000256" key="1">
    <source>
        <dbReference type="ARBA" id="ARBA00004251"/>
    </source>
</evidence>
<dbReference type="Pfam" id="PF21222">
    <property type="entry name" value="Lamp2_2nd"/>
    <property type="match status" value="1"/>
</dbReference>
<dbReference type="CDD" id="cd12087">
    <property type="entry name" value="TM_EGFR-like"/>
    <property type="match status" value="1"/>
</dbReference>
<evidence type="ECO:0000256" key="3">
    <source>
        <dbReference type="ARBA" id="ARBA00022729"/>
    </source>
</evidence>
<comment type="subcellular location">
    <subcellularLocation>
        <location evidence="1">Cell membrane</location>
        <topology evidence="1">Single-pass type I membrane protein</topology>
    </subcellularLocation>
    <subcellularLocation>
        <location evidence="7">Membrane</location>
        <topology evidence="7">Single-pass type I membrane protein</topology>
    </subcellularLocation>
</comment>
<comment type="caution">
    <text evidence="7">Lacks conserved residue(s) required for the propagation of feature annotation.</text>
</comment>
<dbReference type="Gene3D" id="2.40.160.110">
    <property type="match status" value="1"/>
</dbReference>
<evidence type="ECO:0000256" key="4">
    <source>
        <dbReference type="ARBA" id="ARBA00022989"/>
    </source>
</evidence>
<keyword evidence="2 7" id="KW-0812">Transmembrane</keyword>
<dbReference type="PANTHER" id="PTHR11506:SF35">
    <property type="entry name" value="LYSOSOME-ASSOCIATED MEMBRANE GLYCOPROTEIN 5"/>
    <property type="match status" value="1"/>
</dbReference>
<keyword evidence="5 7" id="KW-0472">Membrane</keyword>
<feature type="transmembrane region" description="Helical" evidence="9">
    <location>
        <begin position="274"/>
        <end position="296"/>
    </location>
</feature>
<keyword evidence="6" id="KW-0325">Glycoprotein</keyword>
<feature type="region of interest" description="Disordered" evidence="8">
    <location>
        <begin position="19"/>
        <end position="82"/>
    </location>
</feature>
<gene>
    <name evidence="12" type="ORF">ODALV1_LOCUS8912</name>
</gene>
<dbReference type="PANTHER" id="PTHR11506">
    <property type="entry name" value="LYSOSOME-ASSOCIATED MEMBRANE GLYCOPROTEIN"/>
    <property type="match status" value="1"/>
</dbReference>
<name>A0ABP1Q9N3_9HEXA</name>
<comment type="similarity">
    <text evidence="7">Belongs to the LAMP family.</text>
</comment>
<organism evidence="12 13">
    <name type="scientific">Orchesella dallaii</name>
    <dbReference type="NCBI Taxonomy" id="48710"/>
    <lineage>
        <taxon>Eukaryota</taxon>
        <taxon>Metazoa</taxon>
        <taxon>Ecdysozoa</taxon>
        <taxon>Arthropoda</taxon>
        <taxon>Hexapoda</taxon>
        <taxon>Collembola</taxon>
        <taxon>Entomobryomorpha</taxon>
        <taxon>Entomobryoidea</taxon>
        <taxon>Orchesellidae</taxon>
        <taxon>Orchesellinae</taxon>
        <taxon>Orchesella</taxon>
    </lineage>
</organism>
<evidence type="ECO:0000256" key="5">
    <source>
        <dbReference type="ARBA" id="ARBA00023136"/>
    </source>
</evidence>
<comment type="caution">
    <text evidence="12">The sequence shown here is derived from an EMBL/GenBank/DDBJ whole genome shotgun (WGS) entry which is preliminary data.</text>
</comment>
<accession>A0ABP1Q9N3</accession>
<evidence type="ECO:0000256" key="9">
    <source>
        <dbReference type="SAM" id="Phobius"/>
    </source>
</evidence>
<evidence type="ECO:0000256" key="6">
    <source>
        <dbReference type="ARBA" id="ARBA00023180"/>
    </source>
</evidence>
<keyword evidence="3 10" id="KW-0732">Signal</keyword>
<dbReference type="EMBL" id="CAXLJM020000027">
    <property type="protein sequence ID" value="CAL8094859.1"/>
    <property type="molecule type" value="Genomic_DNA"/>
</dbReference>
<dbReference type="Proteomes" id="UP001642540">
    <property type="component" value="Unassembled WGS sequence"/>
</dbReference>
<evidence type="ECO:0000256" key="2">
    <source>
        <dbReference type="ARBA" id="ARBA00022692"/>
    </source>
</evidence>
<keyword evidence="13" id="KW-1185">Reference proteome</keyword>
<evidence type="ECO:0000256" key="8">
    <source>
        <dbReference type="SAM" id="MobiDB-lite"/>
    </source>
</evidence>
<dbReference type="InterPro" id="IPR002000">
    <property type="entry name" value="Lysosome-assoc_membr_glycop"/>
</dbReference>
<dbReference type="InterPro" id="IPR048524">
    <property type="entry name" value="Lamp2-like_TM"/>
</dbReference>
<evidence type="ECO:0000256" key="7">
    <source>
        <dbReference type="PROSITE-ProRule" id="PRU00740"/>
    </source>
</evidence>
<keyword evidence="4 9" id="KW-1133">Transmembrane helix</keyword>
<evidence type="ECO:0000256" key="10">
    <source>
        <dbReference type="SAM" id="SignalP"/>
    </source>
</evidence>
<proteinExistence type="inferred from homology"/>
<dbReference type="PRINTS" id="PR00336">
    <property type="entry name" value="LYSASSOCTDMP"/>
</dbReference>
<dbReference type="PROSITE" id="PS51407">
    <property type="entry name" value="LAMP_3"/>
    <property type="match status" value="1"/>
</dbReference>
<evidence type="ECO:0000313" key="13">
    <source>
        <dbReference type="Proteomes" id="UP001642540"/>
    </source>
</evidence>